<feature type="coiled-coil region" evidence="1">
    <location>
        <begin position="212"/>
        <end position="239"/>
    </location>
</feature>
<feature type="compositionally biased region" description="Low complexity" evidence="2">
    <location>
        <begin position="71"/>
        <end position="84"/>
    </location>
</feature>
<dbReference type="AlphaFoldDB" id="A0A815ESI8"/>
<dbReference type="Proteomes" id="UP000663860">
    <property type="component" value="Unassembled WGS sequence"/>
</dbReference>
<feature type="region of interest" description="Disordered" evidence="2">
    <location>
        <begin position="60"/>
        <end position="84"/>
    </location>
</feature>
<accession>A0A815ESI8</accession>
<evidence type="ECO:0000313" key="5">
    <source>
        <dbReference type="Proteomes" id="UP000663860"/>
    </source>
</evidence>
<name>A0A815ESI8_9BILA</name>
<reference evidence="4" key="1">
    <citation type="submission" date="2021-02" db="EMBL/GenBank/DDBJ databases">
        <authorList>
            <person name="Nowell W R."/>
        </authorList>
    </citation>
    <scope>NUCLEOTIDE SEQUENCE</scope>
</reference>
<dbReference type="Pfam" id="PF26112">
    <property type="entry name" value="UBA_RNF216"/>
    <property type="match status" value="1"/>
</dbReference>
<evidence type="ECO:0000259" key="3">
    <source>
        <dbReference type="Pfam" id="PF26112"/>
    </source>
</evidence>
<dbReference type="InterPro" id="IPR058758">
    <property type="entry name" value="UBA_RNF216"/>
</dbReference>
<sequence length="365" mass="42115">MTDANVHPSVILVRDRLHDIFPDIKIPLEFIGWHIRQSTSIETICSNFVAEILSFGKVTDPTKDSNSIEKSSATSTTTAAATTTTTTASAAATTVITPSTTTTKDDVLQTLYDVFNSIPHDHIDNVYIRLKNSSNVNWYDDIVNELLSYNEVKTVASKRSFDEINIEDEYHPEEYDRLLAILPDIDPDYALESYMKFLEKSPNKTDLNVLITNLIENGYVKLKDKLERLRNERLKENLREPKFEIEEFLKTFPNPSEYFYDRTKTVSESYKKHAYTYIANAFARVPSDYIKQVLNYNNYRFAPTMDQLQQEFKTYHVNQGKKSSDAVPKRLNNRARALIPIPDVPDEIFYKELCYTKHSEEIEGE</sequence>
<organism evidence="4 5">
    <name type="scientific">Adineta steineri</name>
    <dbReference type="NCBI Taxonomy" id="433720"/>
    <lineage>
        <taxon>Eukaryota</taxon>
        <taxon>Metazoa</taxon>
        <taxon>Spiralia</taxon>
        <taxon>Gnathifera</taxon>
        <taxon>Rotifera</taxon>
        <taxon>Eurotatoria</taxon>
        <taxon>Bdelloidea</taxon>
        <taxon>Adinetida</taxon>
        <taxon>Adinetidae</taxon>
        <taxon>Adineta</taxon>
    </lineage>
</organism>
<evidence type="ECO:0000256" key="1">
    <source>
        <dbReference type="SAM" id="Coils"/>
    </source>
</evidence>
<comment type="caution">
    <text evidence="4">The sequence shown here is derived from an EMBL/GenBank/DDBJ whole genome shotgun (WGS) entry which is preliminary data.</text>
</comment>
<evidence type="ECO:0000256" key="2">
    <source>
        <dbReference type="SAM" id="MobiDB-lite"/>
    </source>
</evidence>
<dbReference type="EMBL" id="CAJNOE010000708">
    <property type="protein sequence ID" value="CAF1315531.1"/>
    <property type="molecule type" value="Genomic_DNA"/>
</dbReference>
<keyword evidence="1" id="KW-0175">Coiled coil</keyword>
<gene>
    <name evidence="4" type="ORF">IZO911_LOCUS34851</name>
</gene>
<proteinExistence type="predicted"/>
<protein>
    <recommendedName>
        <fullName evidence="3">E3 ubiquitin-protein ligase RNF216 UBA domain-containing protein</fullName>
    </recommendedName>
</protein>
<feature type="domain" description="E3 ubiquitin-protein ligase RNF216 UBA" evidence="3">
    <location>
        <begin position="258"/>
        <end position="323"/>
    </location>
</feature>
<evidence type="ECO:0000313" key="4">
    <source>
        <dbReference type="EMBL" id="CAF1315531.1"/>
    </source>
</evidence>